<evidence type="ECO:0000313" key="2">
    <source>
        <dbReference type="Proteomes" id="UP000698173"/>
    </source>
</evidence>
<evidence type="ECO:0000313" key="1">
    <source>
        <dbReference type="EMBL" id="HJF34022.1"/>
    </source>
</evidence>
<sequence>MRVILAGETSSYFSEGSSISLALASICTEKIDKETVINKDRDKIDLHFII</sequence>
<reference evidence="1" key="1">
    <citation type="journal article" date="2021" name="PeerJ">
        <title>Extensive microbial diversity within the chicken gut microbiome revealed by metagenomics and culture.</title>
        <authorList>
            <person name="Gilroy R."/>
            <person name="Ravi A."/>
            <person name="Getino M."/>
            <person name="Pursley I."/>
            <person name="Horton D.L."/>
            <person name="Alikhan N.F."/>
            <person name="Baker D."/>
            <person name="Gharbi K."/>
            <person name="Hall N."/>
            <person name="Watson M."/>
            <person name="Adriaenssens E.M."/>
            <person name="Foster-Nyarko E."/>
            <person name="Jarju S."/>
            <person name="Secka A."/>
            <person name="Antonio M."/>
            <person name="Oren A."/>
            <person name="Chaudhuri R.R."/>
            <person name="La Ragione R."/>
            <person name="Hildebrand F."/>
            <person name="Pallen M.J."/>
        </authorList>
    </citation>
    <scope>NUCLEOTIDE SEQUENCE</scope>
    <source>
        <strain evidence="1">CHK171-7178</strain>
    </source>
</reference>
<reference evidence="1" key="2">
    <citation type="submission" date="2021-09" db="EMBL/GenBank/DDBJ databases">
        <authorList>
            <person name="Gilroy R."/>
        </authorList>
    </citation>
    <scope>NUCLEOTIDE SEQUENCE</scope>
    <source>
        <strain evidence="1">CHK171-7178</strain>
    </source>
</reference>
<proteinExistence type="predicted"/>
<accession>A0A921G3Q5</accession>
<gene>
    <name evidence="1" type="ORF">K8V56_19855</name>
</gene>
<name>A0A921G3Q5_SPOPS</name>
<comment type="caution">
    <text evidence="1">The sequence shown here is derived from an EMBL/GenBank/DDBJ whole genome shotgun (WGS) entry which is preliminary data.</text>
</comment>
<dbReference type="AlphaFoldDB" id="A0A921G3Q5"/>
<organism evidence="1 2">
    <name type="scientific">Sporosarcina psychrophila</name>
    <name type="common">Bacillus psychrophilus</name>
    <dbReference type="NCBI Taxonomy" id="1476"/>
    <lineage>
        <taxon>Bacteria</taxon>
        <taxon>Bacillati</taxon>
        <taxon>Bacillota</taxon>
        <taxon>Bacilli</taxon>
        <taxon>Bacillales</taxon>
        <taxon>Caryophanaceae</taxon>
        <taxon>Sporosarcina</taxon>
    </lineage>
</organism>
<dbReference type="Proteomes" id="UP000698173">
    <property type="component" value="Unassembled WGS sequence"/>
</dbReference>
<dbReference type="EMBL" id="DYWT01000299">
    <property type="protein sequence ID" value="HJF34022.1"/>
    <property type="molecule type" value="Genomic_DNA"/>
</dbReference>
<protein>
    <submittedName>
        <fullName evidence="1">Uncharacterized protein</fullName>
    </submittedName>
</protein>